<organism evidence="1 2">
    <name type="scientific">Yokenella regensburgei</name>
    <dbReference type="NCBI Taxonomy" id="158877"/>
    <lineage>
        <taxon>Bacteria</taxon>
        <taxon>Pseudomonadati</taxon>
        <taxon>Pseudomonadota</taxon>
        <taxon>Gammaproteobacteria</taxon>
        <taxon>Enterobacterales</taxon>
        <taxon>Enterobacteriaceae</taxon>
        <taxon>Yokenella</taxon>
    </lineage>
</organism>
<dbReference type="GeneID" id="71769441"/>
<protein>
    <recommendedName>
        <fullName evidence="3">DUF4440 domain-containing protein</fullName>
    </recommendedName>
</protein>
<evidence type="ECO:0000313" key="2">
    <source>
        <dbReference type="Proteomes" id="UP000267341"/>
    </source>
</evidence>
<accession>A0ABX9RT51</accession>
<dbReference type="EMBL" id="RBIZ01000007">
    <property type="protein sequence ID" value="RKR53184.1"/>
    <property type="molecule type" value="Genomic_DNA"/>
</dbReference>
<comment type="caution">
    <text evidence="1">The sequence shown here is derived from an EMBL/GenBank/DDBJ whole genome shotgun (WGS) entry which is preliminary data.</text>
</comment>
<sequence length="147" mass="16770">MSKPTYEELESRCESLASDKETLINRIHEIIGIISNADNDYCMCGDLIESHTIGGCGHPTASFDYHFDKWLESVKSIIESPSENDSDERDLFEKSVMSEILISKQTLVGMRTSNGYRNSTLSGRDYNHMWLEWKINHDKNADVSESK</sequence>
<proteinExistence type="predicted"/>
<name>A0ABX9RT51_9ENTR</name>
<evidence type="ECO:0000313" key="1">
    <source>
        <dbReference type="EMBL" id="RKR53184.1"/>
    </source>
</evidence>
<evidence type="ECO:0008006" key="3">
    <source>
        <dbReference type="Google" id="ProtNLM"/>
    </source>
</evidence>
<keyword evidence="2" id="KW-1185">Reference proteome</keyword>
<dbReference type="Proteomes" id="UP000267341">
    <property type="component" value="Unassembled WGS sequence"/>
</dbReference>
<gene>
    <name evidence="1" type="ORF">C7387_4324</name>
</gene>
<dbReference type="RefSeq" id="WP_244922392.1">
    <property type="nucleotide sequence ID" value="NZ_RBIZ01000007.1"/>
</dbReference>
<reference evidence="1 2" key="1">
    <citation type="submission" date="2018-10" db="EMBL/GenBank/DDBJ databases">
        <title>Genomic Encyclopedia of Type Strains, Phase IV (KMG-IV): sequencing the most valuable type-strain genomes for metagenomic binning, comparative biology and taxonomic classification.</title>
        <authorList>
            <person name="Goeker M."/>
        </authorList>
    </citation>
    <scope>NUCLEOTIDE SEQUENCE [LARGE SCALE GENOMIC DNA]</scope>
    <source>
        <strain evidence="1 2">DSM 5079</strain>
    </source>
</reference>